<feature type="region of interest" description="Disordered" evidence="1">
    <location>
        <begin position="135"/>
        <end position="163"/>
    </location>
</feature>
<feature type="compositionally biased region" description="Basic and acidic residues" evidence="1">
    <location>
        <begin position="1"/>
        <end position="15"/>
    </location>
</feature>
<sequence>MMEEKNDKKRARDDSAVDSPVSNLAWVDSAGSELGLPESKRVRAGSEPDLDSANSDLCSPEVKRIQEDLLNILDDSEGVADRDPAIQGLDSVIRSFEEEILLPQGQSVLDLCLEAAETRSELGYLLEASDDELGLPPSFGSSAEDDGKAADGEVPAPATPGTPAGLGFCETMAFENEMTGYDSFEFASEASNSNNREAGDEFVMLGGLFDFPESSCEPDDGPEMLWRPESLPAI</sequence>
<dbReference type="PANTHER" id="PTHR34539">
    <property type="entry name" value="T6J4.11 PROTEIN"/>
    <property type="match status" value="1"/>
</dbReference>
<feature type="region of interest" description="Disordered" evidence="1">
    <location>
        <begin position="1"/>
        <end position="24"/>
    </location>
</feature>
<dbReference type="AlphaFoldDB" id="A0ABD3IQ62"/>
<organism evidence="2 3">
    <name type="scientific">Eucalyptus globulus</name>
    <name type="common">Tasmanian blue gum</name>
    <dbReference type="NCBI Taxonomy" id="34317"/>
    <lineage>
        <taxon>Eukaryota</taxon>
        <taxon>Viridiplantae</taxon>
        <taxon>Streptophyta</taxon>
        <taxon>Embryophyta</taxon>
        <taxon>Tracheophyta</taxon>
        <taxon>Spermatophyta</taxon>
        <taxon>Magnoliopsida</taxon>
        <taxon>eudicotyledons</taxon>
        <taxon>Gunneridae</taxon>
        <taxon>Pentapetalae</taxon>
        <taxon>rosids</taxon>
        <taxon>malvids</taxon>
        <taxon>Myrtales</taxon>
        <taxon>Myrtaceae</taxon>
        <taxon>Myrtoideae</taxon>
        <taxon>Eucalypteae</taxon>
        <taxon>Eucalyptus</taxon>
    </lineage>
</organism>
<reference evidence="2 3" key="1">
    <citation type="submission" date="2024-11" db="EMBL/GenBank/DDBJ databases">
        <title>Chromosome-level genome assembly of Eucalyptus globulus Labill. provides insights into its genome evolution.</title>
        <authorList>
            <person name="Li X."/>
        </authorList>
    </citation>
    <scope>NUCLEOTIDE SEQUENCE [LARGE SCALE GENOMIC DNA]</scope>
    <source>
        <strain evidence="2">CL2024</strain>
        <tissue evidence="2">Fresh tender leaves</tissue>
    </source>
</reference>
<evidence type="ECO:0000313" key="3">
    <source>
        <dbReference type="Proteomes" id="UP001634007"/>
    </source>
</evidence>
<protein>
    <submittedName>
        <fullName evidence="2">Uncharacterized protein</fullName>
    </submittedName>
</protein>
<dbReference type="PANTHER" id="PTHR34539:SF15">
    <property type="match status" value="1"/>
</dbReference>
<proteinExistence type="predicted"/>
<gene>
    <name evidence="2" type="ORF">ACJRO7_007947</name>
</gene>
<keyword evidence="3" id="KW-1185">Reference proteome</keyword>
<evidence type="ECO:0000313" key="2">
    <source>
        <dbReference type="EMBL" id="KAL3716265.1"/>
    </source>
</evidence>
<dbReference type="Proteomes" id="UP001634007">
    <property type="component" value="Unassembled WGS sequence"/>
</dbReference>
<accession>A0ABD3IQ62</accession>
<dbReference type="EMBL" id="JBJKBG010000011">
    <property type="protein sequence ID" value="KAL3716265.1"/>
    <property type="molecule type" value="Genomic_DNA"/>
</dbReference>
<comment type="caution">
    <text evidence="2">The sequence shown here is derived from an EMBL/GenBank/DDBJ whole genome shotgun (WGS) entry which is preliminary data.</text>
</comment>
<evidence type="ECO:0000256" key="1">
    <source>
        <dbReference type="SAM" id="MobiDB-lite"/>
    </source>
</evidence>
<feature type="region of interest" description="Disordered" evidence="1">
    <location>
        <begin position="36"/>
        <end position="58"/>
    </location>
</feature>
<name>A0ABD3IQ62_EUCGL</name>